<accession>A0A1I7ZH93</accession>
<evidence type="ECO:0000313" key="1">
    <source>
        <dbReference type="Proteomes" id="UP000095287"/>
    </source>
</evidence>
<dbReference type="WBParaSite" id="L893_g26515.t1">
    <property type="protein sequence ID" value="L893_g26515.t1"/>
    <property type="gene ID" value="L893_g26515"/>
</dbReference>
<dbReference type="AlphaFoldDB" id="A0A1I7ZH93"/>
<name>A0A1I7ZH93_9BILA</name>
<organism evidence="1 2">
    <name type="scientific">Steinernema glaseri</name>
    <dbReference type="NCBI Taxonomy" id="37863"/>
    <lineage>
        <taxon>Eukaryota</taxon>
        <taxon>Metazoa</taxon>
        <taxon>Ecdysozoa</taxon>
        <taxon>Nematoda</taxon>
        <taxon>Chromadorea</taxon>
        <taxon>Rhabditida</taxon>
        <taxon>Tylenchina</taxon>
        <taxon>Panagrolaimomorpha</taxon>
        <taxon>Strongyloidoidea</taxon>
        <taxon>Steinernematidae</taxon>
        <taxon>Steinernema</taxon>
    </lineage>
</organism>
<evidence type="ECO:0000313" key="2">
    <source>
        <dbReference type="WBParaSite" id="L893_g26515.t1"/>
    </source>
</evidence>
<dbReference type="Proteomes" id="UP000095287">
    <property type="component" value="Unplaced"/>
</dbReference>
<keyword evidence="1" id="KW-1185">Reference proteome</keyword>
<sequence>MGVGRALPVDQLICILGNVVKFSNSGLAVSLKYMTCVHIYCCDSWNGCHQGCHGEHENRMHMQGVPNFCNTIKLI</sequence>
<reference evidence="2" key="1">
    <citation type="submission" date="2016-11" db="UniProtKB">
        <authorList>
            <consortium name="WormBaseParasite"/>
        </authorList>
    </citation>
    <scope>IDENTIFICATION</scope>
</reference>
<protein>
    <submittedName>
        <fullName evidence="2">Secreted protein</fullName>
    </submittedName>
</protein>
<proteinExistence type="predicted"/>